<name>A0ACC2V7E3_9TREE</name>
<dbReference type="Proteomes" id="UP001227268">
    <property type="component" value="Unassembled WGS sequence"/>
</dbReference>
<reference evidence="1" key="1">
    <citation type="submission" date="2023-04" db="EMBL/GenBank/DDBJ databases">
        <title>Draft Genome sequencing of Naganishia species isolated from polar environments using Oxford Nanopore Technology.</title>
        <authorList>
            <person name="Leo P."/>
            <person name="Venkateswaran K."/>
        </authorList>
    </citation>
    <scope>NUCLEOTIDE SEQUENCE</scope>
    <source>
        <strain evidence="1">MNA-CCFEE 5423</strain>
    </source>
</reference>
<keyword evidence="2" id="KW-1185">Reference proteome</keyword>
<accession>A0ACC2V7E3</accession>
<evidence type="ECO:0000313" key="2">
    <source>
        <dbReference type="Proteomes" id="UP001227268"/>
    </source>
</evidence>
<comment type="caution">
    <text evidence="1">The sequence shown here is derived from an EMBL/GenBank/DDBJ whole genome shotgun (WGS) entry which is preliminary data.</text>
</comment>
<protein>
    <submittedName>
        <fullName evidence="1">Uncharacterized protein</fullName>
    </submittedName>
</protein>
<proteinExistence type="predicted"/>
<dbReference type="EMBL" id="JASBWT010000022">
    <property type="protein sequence ID" value="KAJ9095289.1"/>
    <property type="molecule type" value="Genomic_DNA"/>
</dbReference>
<evidence type="ECO:0000313" key="1">
    <source>
        <dbReference type="EMBL" id="KAJ9095289.1"/>
    </source>
</evidence>
<organism evidence="1 2">
    <name type="scientific">Naganishia friedmannii</name>
    <dbReference type="NCBI Taxonomy" id="89922"/>
    <lineage>
        <taxon>Eukaryota</taxon>
        <taxon>Fungi</taxon>
        <taxon>Dikarya</taxon>
        <taxon>Basidiomycota</taxon>
        <taxon>Agaricomycotina</taxon>
        <taxon>Tremellomycetes</taxon>
        <taxon>Filobasidiales</taxon>
        <taxon>Filobasidiaceae</taxon>
        <taxon>Naganishia</taxon>
    </lineage>
</organism>
<gene>
    <name evidence="1" type="ORF">QFC21_005655</name>
</gene>
<sequence length="120" mass="12163">MSSSTSAIRKVAVIMGAGPGTGAGIAKAFAATHSLALLSRSSATLEKTISSLPPSTDAHPFPGTDAADPASIKAAFEGIKEKWPGAVLDVAVFNPGGKFAPGAFLERDVQDLRENLEAGV</sequence>